<dbReference type="RefSeq" id="XP_003665315.1">
    <property type="nucleotide sequence ID" value="XM_003665267.1"/>
</dbReference>
<gene>
    <name evidence="2" type="ORF">MYCTH_56270</name>
</gene>
<dbReference type="PANTHER" id="PTHR38850:SF2">
    <property type="entry name" value="CERATO-PLATANIN"/>
    <property type="match status" value="1"/>
</dbReference>
<dbReference type="VEuPathDB" id="FungiDB:MYCTH_56270"/>
<dbReference type="EMBL" id="CP003006">
    <property type="protein sequence ID" value="AEO60070.1"/>
    <property type="molecule type" value="Genomic_DNA"/>
</dbReference>
<dbReference type="OrthoDB" id="5370830at2759"/>
<dbReference type="eggNOG" id="ENOG502SHQD">
    <property type="taxonomic scope" value="Eukaryota"/>
</dbReference>
<dbReference type="InterPro" id="IPR036908">
    <property type="entry name" value="RlpA-like_sf"/>
</dbReference>
<dbReference type="GeneID" id="11511075"/>
<dbReference type="STRING" id="573729.G2QKG4"/>
<dbReference type="PANTHER" id="PTHR38850">
    <property type="entry name" value="CERATO-PLATANIN"/>
    <property type="match status" value="1"/>
</dbReference>
<organism evidence="2 3">
    <name type="scientific">Thermothelomyces thermophilus (strain ATCC 42464 / BCRC 31852 / DSM 1799)</name>
    <name type="common">Sporotrichum thermophile</name>
    <dbReference type="NCBI Taxonomy" id="573729"/>
    <lineage>
        <taxon>Eukaryota</taxon>
        <taxon>Fungi</taxon>
        <taxon>Dikarya</taxon>
        <taxon>Ascomycota</taxon>
        <taxon>Pezizomycotina</taxon>
        <taxon>Sordariomycetes</taxon>
        <taxon>Sordariomycetidae</taxon>
        <taxon>Sordariales</taxon>
        <taxon>Chaetomiaceae</taxon>
        <taxon>Thermothelomyces</taxon>
    </lineage>
</organism>
<proteinExistence type="predicted"/>
<evidence type="ECO:0008006" key="4">
    <source>
        <dbReference type="Google" id="ProtNLM"/>
    </source>
</evidence>
<dbReference type="InParanoid" id="G2QKG4"/>
<keyword evidence="1" id="KW-0732">Signal</keyword>
<evidence type="ECO:0000313" key="3">
    <source>
        <dbReference type="Proteomes" id="UP000007322"/>
    </source>
</evidence>
<dbReference type="AlphaFoldDB" id="G2QKG4"/>
<dbReference type="OMA" id="WVAKNYE"/>
<dbReference type="Gene3D" id="2.40.40.10">
    <property type="entry name" value="RlpA-like domain"/>
    <property type="match status" value="1"/>
</dbReference>
<feature type="chain" id="PRO_5003435720" description="Cerato-platanin" evidence="1">
    <location>
        <begin position="19"/>
        <end position="212"/>
    </location>
</feature>
<evidence type="ECO:0000256" key="1">
    <source>
        <dbReference type="SAM" id="SignalP"/>
    </source>
</evidence>
<dbReference type="KEGG" id="mtm:MYCTH_56270"/>
<sequence length="212" mass="22736">MPALSPLLLAGLATLVSAETRGITPHDMYSSSVGVLGCKIDTNRVAYWPMAVDCDNICVRVTYNGRSVDLLRIDQSGGAYDISYDAWAYLQTGQSAAQNPITGGAVNMQIETVSADNCLKHLKTGGLPLSASNSINYVASCLGQPNSWVAQHYQLFNIQDPVCHWGWDEQCSLNLAVSNQPTCPHQLGTTNGRLPDSVFNIQYGTGKTVAAP</sequence>
<accession>G2QKG4</accession>
<dbReference type="HOGENOM" id="CLU_083928_1_0_1"/>
<evidence type="ECO:0000313" key="2">
    <source>
        <dbReference type="EMBL" id="AEO60070.1"/>
    </source>
</evidence>
<dbReference type="Proteomes" id="UP000007322">
    <property type="component" value="Chromosome 5"/>
</dbReference>
<feature type="signal peptide" evidence="1">
    <location>
        <begin position="1"/>
        <end position="18"/>
    </location>
</feature>
<name>G2QKG4_THET4</name>
<protein>
    <recommendedName>
        <fullName evidence="4">Cerato-platanin</fullName>
    </recommendedName>
</protein>
<reference evidence="2 3" key="1">
    <citation type="journal article" date="2011" name="Nat. Biotechnol.">
        <title>Comparative genomic analysis of the thermophilic biomass-degrading fungi Myceliophthora thermophila and Thielavia terrestris.</title>
        <authorList>
            <person name="Berka R.M."/>
            <person name="Grigoriev I.V."/>
            <person name="Otillar R."/>
            <person name="Salamov A."/>
            <person name="Grimwood J."/>
            <person name="Reid I."/>
            <person name="Ishmael N."/>
            <person name="John T."/>
            <person name="Darmond C."/>
            <person name="Moisan M.-C."/>
            <person name="Henrissat B."/>
            <person name="Coutinho P.M."/>
            <person name="Lombard V."/>
            <person name="Natvig D.O."/>
            <person name="Lindquist E."/>
            <person name="Schmutz J."/>
            <person name="Lucas S."/>
            <person name="Harris P."/>
            <person name="Powlowski J."/>
            <person name="Bellemare A."/>
            <person name="Taylor D."/>
            <person name="Butler G."/>
            <person name="de Vries R.P."/>
            <person name="Allijn I.E."/>
            <person name="van den Brink J."/>
            <person name="Ushinsky S."/>
            <person name="Storms R."/>
            <person name="Powell A.J."/>
            <person name="Paulsen I.T."/>
            <person name="Elbourne L.D.H."/>
            <person name="Baker S.E."/>
            <person name="Magnuson J."/>
            <person name="LaBoissiere S."/>
            <person name="Clutterbuck A.J."/>
            <person name="Martinez D."/>
            <person name="Wogulis M."/>
            <person name="de Leon A.L."/>
            <person name="Rey M.W."/>
            <person name="Tsang A."/>
        </authorList>
    </citation>
    <scope>NUCLEOTIDE SEQUENCE [LARGE SCALE GENOMIC DNA]</scope>
    <source>
        <strain evidence="3">ATCC 42464 / BCRC 31852 / DSM 1799</strain>
    </source>
</reference>
<keyword evidence="3" id="KW-1185">Reference proteome</keyword>